<keyword evidence="7" id="KW-1185">Reference proteome</keyword>
<dbReference type="InterPro" id="IPR006311">
    <property type="entry name" value="TAT_signal"/>
</dbReference>
<keyword evidence="4" id="KW-0408">Iron</keyword>
<sequence length="577" mass="64439">MSVNRRDFLKRSMVLTSGLLVPRYLAGCSGAPRDEKYDMVIYGATSAGVIAAVAAARKGRSVILLEPSGHLGGLTTGGLGQTDIGIEGTIGGMSLEFYSKIREYYTNDDAWQYQTRDEFMNRTDRLQEGSDGMFAFEPHVAKQVYQTMLDEAGVPVVMNERIILGGRGVRMNQDKITAVETTSGNVYKGKMFIDASYEADLMAMAGVSYTVGREANSKYGETLNGVQKRRAHNHIFREQVDPYVEAGQPGSGVLPGVHNENPGEDGEGDDRVQAYCFRLTLTDVSENQIPIEKPEGYDELRYELLFRNFEAGDHRIPWINSPMPNRKTDINNRLAFSTDNIGMNYDYPEGNYATRSAIIDEHRNYQQGLLWALANHSRVPESVRSEIGKWGLAADEFRDNGSWTPQLYIRESRRMLGEYVMTEHDCRRLEMADDPVGLGSYNMDSHNAQRHITEEGYAQNEGNIEYTPGGPYAISYRSLTPRSEECSNLLVCCNGVSASHISFGSIRMEPVFMVLAQSAANAADIALETNSAVQEVPYRQLRERLLEEGQKLDIDLEQWPPADQPTDELCQADCGRL</sequence>
<keyword evidence="5" id="KW-0411">Iron-sulfur</keyword>
<evidence type="ECO:0000256" key="2">
    <source>
        <dbReference type="ARBA" id="ARBA00022723"/>
    </source>
</evidence>
<evidence type="ECO:0000256" key="1">
    <source>
        <dbReference type="ARBA" id="ARBA00022485"/>
    </source>
</evidence>
<dbReference type="AlphaFoldDB" id="A0A1M5DTT5"/>
<keyword evidence="3" id="KW-0560">Oxidoreductase</keyword>
<evidence type="ECO:0000313" key="7">
    <source>
        <dbReference type="Proteomes" id="UP000184041"/>
    </source>
</evidence>
<dbReference type="EMBL" id="FQUS01000012">
    <property type="protein sequence ID" value="SHF70325.1"/>
    <property type="molecule type" value="Genomic_DNA"/>
</dbReference>
<dbReference type="InterPro" id="IPR036188">
    <property type="entry name" value="FAD/NAD-bd_sf"/>
</dbReference>
<dbReference type="GO" id="GO:0016491">
    <property type="term" value="F:oxidoreductase activity"/>
    <property type="evidence" value="ECO:0007669"/>
    <property type="project" value="UniProtKB-KW"/>
</dbReference>
<dbReference type="SUPFAM" id="SSF51905">
    <property type="entry name" value="FAD/NAD(P)-binding domain"/>
    <property type="match status" value="1"/>
</dbReference>
<evidence type="ECO:0000256" key="3">
    <source>
        <dbReference type="ARBA" id="ARBA00023002"/>
    </source>
</evidence>
<proteinExistence type="predicted"/>
<dbReference type="PANTHER" id="PTHR43498:SF1">
    <property type="entry name" value="COB--COM HETERODISULFIDE REDUCTASE IRON-SULFUR SUBUNIT A"/>
    <property type="match status" value="1"/>
</dbReference>
<dbReference type="GO" id="GO:0046872">
    <property type="term" value="F:metal ion binding"/>
    <property type="evidence" value="ECO:0007669"/>
    <property type="project" value="UniProtKB-KW"/>
</dbReference>
<dbReference type="Pfam" id="PF12831">
    <property type="entry name" value="FAD_oxidored"/>
    <property type="match status" value="1"/>
</dbReference>
<dbReference type="GO" id="GO:0051539">
    <property type="term" value="F:4 iron, 4 sulfur cluster binding"/>
    <property type="evidence" value="ECO:0007669"/>
    <property type="project" value="UniProtKB-KW"/>
</dbReference>
<protein>
    <submittedName>
        <fullName evidence="6">FAD dependent oxidoreductase</fullName>
    </submittedName>
</protein>
<name>A0A1M5DTT5_9BACT</name>
<dbReference type="PANTHER" id="PTHR43498">
    <property type="entry name" value="FERREDOXIN:COB-COM HETERODISULFIDE REDUCTASE SUBUNIT A"/>
    <property type="match status" value="1"/>
</dbReference>
<gene>
    <name evidence="6" type="ORF">SAMN05443144_11231</name>
</gene>
<dbReference type="Proteomes" id="UP000184041">
    <property type="component" value="Unassembled WGS sequence"/>
</dbReference>
<reference evidence="6 7" key="1">
    <citation type="submission" date="2016-11" db="EMBL/GenBank/DDBJ databases">
        <authorList>
            <person name="Jaros S."/>
            <person name="Januszkiewicz K."/>
            <person name="Wedrychowicz H."/>
        </authorList>
    </citation>
    <scope>NUCLEOTIDE SEQUENCE [LARGE SCALE GENOMIC DNA]</scope>
    <source>
        <strain evidence="6 7">DSM 21986</strain>
    </source>
</reference>
<dbReference type="Gene3D" id="3.50.50.60">
    <property type="entry name" value="FAD/NAD(P)-binding domain"/>
    <property type="match status" value="1"/>
</dbReference>
<evidence type="ECO:0000256" key="5">
    <source>
        <dbReference type="ARBA" id="ARBA00023014"/>
    </source>
</evidence>
<keyword evidence="1" id="KW-0004">4Fe-4S</keyword>
<evidence type="ECO:0000313" key="6">
    <source>
        <dbReference type="EMBL" id="SHF70325.1"/>
    </source>
</evidence>
<dbReference type="STRING" id="1194090.SAMN05443144_11231"/>
<keyword evidence="2" id="KW-0479">Metal-binding</keyword>
<accession>A0A1M5DTT5</accession>
<dbReference type="InterPro" id="IPR039650">
    <property type="entry name" value="HdrA-like"/>
</dbReference>
<evidence type="ECO:0000256" key="4">
    <source>
        <dbReference type="ARBA" id="ARBA00023004"/>
    </source>
</evidence>
<dbReference type="PROSITE" id="PS51318">
    <property type="entry name" value="TAT"/>
    <property type="match status" value="1"/>
</dbReference>
<organism evidence="6 7">
    <name type="scientific">Fodinibius roseus</name>
    <dbReference type="NCBI Taxonomy" id="1194090"/>
    <lineage>
        <taxon>Bacteria</taxon>
        <taxon>Pseudomonadati</taxon>
        <taxon>Balneolota</taxon>
        <taxon>Balneolia</taxon>
        <taxon>Balneolales</taxon>
        <taxon>Balneolaceae</taxon>
        <taxon>Fodinibius</taxon>
    </lineage>
</organism>